<dbReference type="RefSeq" id="WP_184920088.1">
    <property type="nucleotide sequence ID" value="NZ_JACHMO010000001.1"/>
</dbReference>
<evidence type="ECO:0008006" key="3">
    <source>
        <dbReference type="Google" id="ProtNLM"/>
    </source>
</evidence>
<organism evidence="1 2">
    <name type="scientific">Saccharothrix ecbatanensis</name>
    <dbReference type="NCBI Taxonomy" id="1105145"/>
    <lineage>
        <taxon>Bacteria</taxon>
        <taxon>Bacillati</taxon>
        <taxon>Actinomycetota</taxon>
        <taxon>Actinomycetes</taxon>
        <taxon>Pseudonocardiales</taxon>
        <taxon>Pseudonocardiaceae</taxon>
        <taxon>Saccharothrix</taxon>
    </lineage>
</organism>
<dbReference type="AlphaFoldDB" id="A0A7W9M0P8"/>
<evidence type="ECO:0000313" key="2">
    <source>
        <dbReference type="Proteomes" id="UP000552097"/>
    </source>
</evidence>
<name>A0A7W9M0P8_9PSEU</name>
<gene>
    <name evidence="1" type="ORF">F4560_002775</name>
</gene>
<dbReference type="SUPFAM" id="SSF56112">
    <property type="entry name" value="Protein kinase-like (PK-like)"/>
    <property type="match status" value="1"/>
</dbReference>
<accession>A0A7W9M0P8</accession>
<dbReference type="Gene3D" id="1.25.40.10">
    <property type="entry name" value="Tetratricopeptide repeat domain"/>
    <property type="match status" value="1"/>
</dbReference>
<dbReference type="SUPFAM" id="SSF48452">
    <property type="entry name" value="TPR-like"/>
    <property type="match status" value="1"/>
</dbReference>
<dbReference type="Proteomes" id="UP000552097">
    <property type="component" value="Unassembled WGS sequence"/>
</dbReference>
<dbReference type="EMBL" id="JACHMO010000001">
    <property type="protein sequence ID" value="MBB5803007.1"/>
    <property type="molecule type" value="Genomic_DNA"/>
</dbReference>
<proteinExistence type="predicted"/>
<dbReference type="InterPro" id="IPR011009">
    <property type="entry name" value="Kinase-like_dom_sf"/>
</dbReference>
<evidence type="ECO:0000313" key="1">
    <source>
        <dbReference type="EMBL" id="MBB5803007.1"/>
    </source>
</evidence>
<sequence>MDELRGIRLAAAIGATDRGTLWRASREREHDRIVRVIAPRFCDGRFRQALSTLRQRGHDRVLGVAGEGWSDGHYYVEYSVHAAWRSLAEWLGTPADWWERLAVLGDVCDAVAHWQRSPLHPLGMTLHSVVVVGHAGEARPWLVPCPPMAVTSPCDLFGVDAAVVATLAPETIRGVPFDDRAQDAYALGTLAAQVLGCRPARLAADDDEHQLEAQARGVLLRSTATGSHIPEYLHTTPEVERLFIAIRHYRHLKPDVRPRDAAELRTAIAAVTEPLWLAGALRAADPAAALRVLTRAVDRAPERLDLRRERCLVAEDVIERSEGPVADGVEERLLRDLKVVADFDAEDGASWHRRAALVHLRRGDPAGAATAFHAATIADPGDLDSLLGYAQCWVELRDPGNAWLTAVEANRRVDRMARNHLLTDWEADQWRARFAMYMR</sequence>
<comment type="caution">
    <text evidence="1">The sequence shown here is derived from an EMBL/GenBank/DDBJ whole genome shotgun (WGS) entry which is preliminary data.</text>
</comment>
<dbReference type="InterPro" id="IPR011990">
    <property type="entry name" value="TPR-like_helical_dom_sf"/>
</dbReference>
<keyword evidence="2" id="KW-1185">Reference proteome</keyword>
<protein>
    <recommendedName>
        <fullName evidence="3">Protein kinase domain-containing protein</fullName>
    </recommendedName>
</protein>
<reference evidence="1 2" key="1">
    <citation type="submission" date="2020-08" db="EMBL/GenBank/DDBJ databases">
        <title>Sequencing the genomes of 1000 actinobacteria strains.</title>
        <authorList>
            <person name="Klenk H.-P."/>
        </authorList>
    </citation>
    <scope>NUCLEOTIDE SEQUENCE [LARGE SCALE GENOMIC DNA]</scope>
    <source>
        <strain evidence="1 2">DSM 45486</strain>
    </source>
</reference>